<evidence type="ECO:0000313" key="3">
    <source>
        <dbReference type="Proteomes" id="UP001388673"/>
    </source>
</evidence>
<dbReference type="PANTHER" id="PTHR13847">
    <property type="entry name" value="SARCOSINE DEHYDROGENASE-RELATED"/>
    <property type="match status" value="1"/>
</dbReference>
<proteinExistence type="predicted"/>
<accession>A0AAW0Z3R4</accession>
<dbReference type="GeneID" id="92179258"/>
<evidence type="ECO:0000259" key="1">
    <source>
        <dbReference type="Pfam" id="PF01266"/>
    </source>
</evidence>
<keyword evidence="3" id="KW-1185">Reference proteome</keyword>
<dbReference type="RefSeq" id="XP_066805039.1">
    <property type="nucleotide sequence ID" value="XM_066945116.1"/>
</dbReference>
<comment type="caution">
    <text evidence="2">The sequence shown here is derived from an EMBL/GenBank/DDBJ whole genome shotgun (WGS) entry which is preliminary data.</text>
</comment>
<organism evidence="2 3">
    <name type="scientific">Kwoniella newhampshirensis</name>
    <dbReference type="NCBI Taxonomy" id="1651941"/>
    <lineage>
        <taxon>Eukaryota</taxon>
        <taxon>Fungi</taxon>
        <taxon>Dikarya</taxon>
        <taxon>Basidiomycota</taxon>
        <taxon>Agaricomycotina</taxon>
        <taxon>Tremellomycetes</taxon>
        <taxon>Tremellales</taxon>
        <taxon>Cryptococcaceae</taxon>
        <taxon>Kwoniella</taxon>
    </lineage>
</organism>
<dbReference type="SUPFAM" id="SSF51905">
    <property type="entry name" value="FAD/NAD(P)-binding domain"/>
    <property type="match status" value="1"/>
</dbReference>
<dbReference type="Proteomes" id="UP001388673">
    <property type="component" value="Unassembled WGS sequence"/>
</dbReference>
<dbReference type="Pfam" id="PF01266">
    <property type="entry name" value="DAO"/>
    <property type="match status" value="1"/>
</dbReference>
<dbReference type="GO" id="GO:0005737">
    <property type="term" value="C:cytoplasm"/>
    <property type="evidence" value="ECO:0007669"/>
    <property type="project" value="TreeGrafter"/>
</dbReference>
<evidence type="ECO:0000313" key="2">
    <source>
        <dbReference type="EMBL" id="KAK8864743.1"/>
    </source>
</evidence>
<feature type="domain" description="FAD dependent oxidoreductase" evidence="1">
    <location>
        <begin position="15"/>
        <end position="273"/>
    </location>
</feature>
<dbReference type="PANTHER" id="PTHR13847:SF260">
    <property type="entry name" value="FAD DEPENDENT OXIDOREDUCTASE DOMAIN-CONTAINING PROTEIN"/>
    <property type="match status" value="1"/>
</dbReference>
<sequence length="347" mass="37429">MLNHRTTEDVPIEADVVVVGSGLSGALVALSLLEGPMPPQSVVMLEARELCSGATGKNAGHCKPDIWRGFNHYAELFGAQEALKNERETWEAAVRFVKQHGVDCDLWVGKTLDVLMDETSLKEASLSFEAFKAAGGDPTPIQATADPEEAEKAVYAWDASTLHPFKLGLNLQTWTPASSITGTDNRWVVHTERGCIKTPTVIHATNAFAATLLPETETAIIPTPHMCDRVYPPASFSGIYGLKHSYAVISTKGLYSINPRSTSDGAILFGGTIRNMGRQLVTTIHGAGSLETASTKYLSSARCQESPARIFTCSPALAKLVNGSDWADVNLPDCFRVTRERLSKATP</sequence>
<protein>
    <recommendedName>
        <fullName evidence="1">FAD dependent oxidoreductase domain-containing protein</fullName>
    </recommendedName>
</protein>
<dbReference type="EMBL" id="JBCAWK010000003">
    <property type="protein sequence ID" value="KAK8864743.1"/>
    <property type="molecule type" value="Genomic_DNA"/>
</dbReference>
<dbReference type="AlphaFoldDB" id="A0AAW0Z3R4"/>
<name>A0AAW0Z3R4_9TREE</name>
<gene>
    <name evidence="2" type="ORF">IAR55_001999</name>
</gene>
<dbReference type="InterPro" id="IPR006076">
    <property type="entry name" value="FAD-dep_OxRdtase"/>
</dbReference>
<dbReference type="InterPro" id="IPR036188">
    <property type="entry name" value="FAD/NAD-bd_sf"/>
</dbReference>
<reference evidence="2 3" key="1">
    <citation type="journal article" date="2024" name="bioRxiv">
        <title>Comparative genomics of Cryptococcus and Kwoniella reveals pathogenesis evolution and contrasting karyotype dynamics via intercentromeric recombination or chromosome fusion.</title>
        <authorList>
            <person name="Coelho M.A."/>
            <person name="David-Palma M."/>
            <person name="Shea T."/>
            <person name="Bowers K."/>
            <person name="McGinley-Smith S."/>
            <person name="Mohammad A.W."/>
            <person name="Gnirke A."/>
            <person name="Yurkov A.M."/>
            <person name="Nowrousian M."/>
            <person name="Sun S."/>
            <person name="Cuomo C.A."/>
            <person name="Heitman J."/>
        </authorList>
    </citation>
    <scope>NUCLEOTIDE SEQUENCE [LARGE SCALE GENOMIC DNA]</scope>
    <source>
        <strain evidence="2 3">CBS 13917</strain>
    </source>
</reference>
<dbReference type="Gene3D" id="3.30.9.10">
    <property type="entry name" value="D-Amino Acid Oxidase, subunit A, domain 2"/>
    <property type="match status" value="1"/>
</dbReference>
<dbReference type="KEGG" id="kne:92179258"/>
<dbReference type="Gene3D" id="3.50.50.60">
    <property type="entry name" value="FAD/NAD(P)-binding domain"/>
    <property type="match status" value="1"/>
</dbReference>